<dbReference type="PROSITE" id="PS50015">
    <property type="entry name" value="SAP_B"/>
    <property type="match status" value="1"/>
</dbReference>
<dbReference type="EMBL" id="JABFTP020000103">
    <property type="protein sequence ID" value="KAL3276751.1"/>
    <property type="molecule type" value="Genomic_DNA"/>
</dbReference>
<dbReference type="Proteomes" id="UP001516400">
    <property type="component" value="Unassembled WGS sequence"/>
</dbReference>
<organism evidence="8 9">
    <name type="scientific">Cryptolaemus montrouzieri</name>
    <dbReference type="NCBI Taxonomy" id="559131"/>
    <lineage>
        <taxon>Eukaryota</taxon>
        <taxon>Metazoa</taxon>
        <taxon>Ecdysozoa</taxon>
        <taxon>Arthropoda</taxon>
        <taxon>Hexapoda</taxon>
        <taxon>Insecta</taxon>
        <taxon>Pterygota</taxon>
        <taxon>Neoptera</taxon>
        <taxon>Endopterygota</taxon>
        <taxon>Coleoptera</taxon>
        <taxon>Polyphaga</taxon>
        <taxon>Cucujiformia</taxon>
        <taxon>Coccinelloidea</taxon>
        <taxon>Coccinellidae</taxon>
        <taxon>Scymninae</taxon>
        <taxon>Scymnini</taxon>
        <taxon>Cryptolaemus</taxon>
    </lineage>
</organism>
<gene>
    <name evidence="8" type="ORF">HHI36_012121</name>
</gene>
<evidence type="ECO:0000256" key="5">
    <source>
        <dbReference type="ARBA" id="ARBA00047268"/>
    </source>
</evidence>
<evidence type="ECO:0000256" key="4">
    <source>
        <dbReference type="ARBA" id="ARBA00023295"/>
    </source>
</evidence>
<dbReference type="InterPro" id="IPR029052">
    <property type="entry name" value="Metallo-depent_PP-like"/>
</dbReference>
<evidence type="ECO:0000256" key="3">
    <source>
        <dbReference type="ARBA" id="ARBA00023180"/>
    </source>
</evidence>
<feature type="chain" id="PRO_5044795894" description="Saposin B-type domain-containing protein" evidence="6">
    <location>
        <begin position="22"/>
        <end position="294"/>
    </location>
</feature>
<dbReference type="InterPro" id="IPR011001">
    <property type="entry name" value="Saposin-like"/>
</dbReference>
<dbReference type="InterPro" id="IPR008139">
    <property type="entry name" value="SaposinB_dom"/>
</dbReference>
<reference evidence="8 9" key="1">
    <citation type="journal article" date="2021" name="BMC Biol.">
        <title>Horizontally acquired antibacterial genes associated with adaptive radiation of ladybird beetles.</title>
        <authorList>
            <person name="Li H.S."/>
            <person name="Tang X.F."/>
            <person name="Huang Y.H."/>
            <person name="Xu Z.Y."/>
            <person name="Chen M.L."/>
            <person name="Du X.Y."/>
            <person name="Qiu B.Y."/>
            <person name="Chen P.T."/>
            <person name="Zhang W."/>
            <person name="Slipinski A."/>
            <person name="Escalona H.E."/>
            <person name="Waterhouse R.M."/>
            <person name="Zwick A."/>
            <person name="Pang H."/>
        </authorList>
    </citation>
    <scope>NUCLEOTIDE SEQUENCE [LARGE SCALE GENOMIC DNA]</scope>
    <source>
        <strain evidence="8">SYSU2018</strain>
    </source>
</reference>
<evidence type="ECO:0000259" key="7">
    <source>
        <dbReference type="PROSITE" id="PS50015"/>
    </source>
</evidence>
<name>A0ABD2NDM2_9CUCU</name>
<dbReference type="Pfam" id="PF00149">
    <property type="entry name" value="Metallophos"/>
    <property type="match status" value="1"/>
</dbReference>
<feature type="domain" description="Saposin B-type" evidence="7">
    <location>
        <begin position="54"/>
        <end position="139"/>
    </location>
</feature>
<dbReference type="Gene3D" id="1.10.225.10">
    <property type="entry name" value="Saposin-like"/>
    <property type="match status" value="1"/>
</dbReference>
<dbReference type="Gene3D" id="3.60.21.10">
    <property type="match status" value="1"/>
</dbReference>
<keyword evidence="4" id="KW-0326">Glycosidase</keyword>
<dbReference type="SUPFAM" id="SSF47862">
    <property type="entry name" value="Saposin"/>
    <property type="match status" value="1"/>
</dbReference>
<feature type="signal peptide" evidence="6">
    <location>
        <begin position="1"/>
        <end position="21"/>
    </location>
</feature>
<dbReference type="PANTHER" id="PTHR10340">
    <property type="entry name" value="SPHINGOMYELIN PHOSPHODIESTERASE"/>
    <property type="match status" value="1"/>
</dbReference>
<keyword evidence="9" id="KW-1185">Reference proteome</keyword>
<evidence type="ECO:0000256" key="1">
    <source>
        <dbReference type="ARBA" id="ARBA00022801"/>
    </source>
</evidence>
<evidence type="ECO:0000256" key="2">
    <source>
        <dbReference type="ARBA" id="ARBA00023157"/>
    </source>
</evidence>
<keyword evidence="2" id="KW-1015">Disulfide bond</keyword>
<sequence>MIFPSVFTIFITVLFVKNSFQDDKTTNEIDSPDDVTVHINELIKIISNVTNDDSSSLCEKCELVIEDLIKFRKNGANRASVVKYLSKLCIPIMKFLPSACQVLSEIETDAIIYIIDNKDVKPQEVCGVYFQYLGCVNPYAKEWKIKIPGKKNSSDKVIYSESEEPLKIVQITDVHYDPLYKPGSNAVCDLPLCCEGRNGIPSDPENAAGLFGDYRVCDMPKNAIINLLKEIKTSQNKIDYVYFTGDIIAHKNWETSKQTNMETIEEFYDLLFTYLGNLTVYPILGNHEAHPCNL</sequence>
<dbReference type="PANTHER" id="PTHR10340:SF29">
    <property type="entry name" value="SPHINGOMYELIN PHOSPHODIESTERASE"/>
    <property type="match status" value="1"/>
</dbReference>
<evidence type="ECO:0000313" key="9">
    <source>
        <dbReference type="Proteomes" id="UP001516400"/>
    </source>
</evidence>
<dbReference type="InterPro" id="IPR004843">
    <property type="entry name" value="Calcineurin-like_PHP"/>
</dbReference>
<proteinExistence type="predicted"/>
<accession>A0ABD2NDM2</accession>
<dbReference type="SUPFAM" id="SSF56300">
    <property type="entry name" value="Metallo-dependent phosphatases"/>
    <property type="match status" value="1"/>
</dbReference>
<evidence type="ECO:0000256" key="6">
    <source>
        <dbReference type="SAM" id="SignalP"/>
    </source>
</evidence>
<dbReference type="GO" id="GO:0004767">
    <property type="term" value="F:sphingomyelin phosphodiesterase activity"/>
    <property type="evidence" value="ECO:0007669"/>
    <property type="project" value="UniProtKB-EC"/>
</dbReference>
<dbReference type="AlphaFoldDB" id="A0ABD2NDM2"/>
<dbReference type="GO" id="GO:0016798">
    <property type="term" value="F:hydrolase activity, acting on glycosyl bonds"/>
    <property type="evidence" value="ECO:0007669"/>
    <property type="project" value="UniProtKB-KW"/>
</dbReference>
<comment type="catalytic activity">
    <reaction evidence="5">
        <text>a sphingomyelin + H2O = phosphocholine + an N-acylsphing-4-enine + H(+)</text>
        <dbReference type="Rhea" id="RHEA:19253"/>
        <dbReference type="ChEBI" id="CHEBI:15377"/>
        <dbReference type="ChEBI" id="CHEBI:15378"/>
        <dbReference type="ChEBI" id="CHEBI:17636"/>
        <dbReference type="ChEBI" id="CHEBI:52639"/>
        <dbReference type="ChEBI" id="CHEBI:295975"/>
        <dbReference type="EC" id="3.1.4.12"/>
    </reaction>
    <physiologicalReaction direction="left-to-right" evidence="5">
        <dbReference type="Rhea" id="RHEA:19254"/>
    </physiologicalReaction>
</comment>
<keyword evidence="1" id="KW-0378">Hydrolase</keyword>
<keyword evidence="3" id="KW-0325">Glycoprotein</keyword>
<evidence type="ECO:0000313" key="8">
    <source>
        <dbReference type="EMBL" id="KAL3276751.1"/>
    </source>
</evidence>
<comment type="caution">
    <text evidence="8">The sequence shown here is derived from an EMBL/GenBank/DDBJ whole genome shotgun (WGS) entry which is preliminary data.</text>
</comment>
<protein>
    <recommendedName>
        <fullName evidence="7">Saposin B-type domain-containing protein</fullName>
    </recommendedName>
</protein>
<keyword evidence="6" id="KW-0732">Signal</keyword>